<dbReference type="InterPro" id="IPR021361">
    <property type="entry name" value="Tad2-like_dom"/>
</dbReference>
<name>A0A3R6GAT0_9BACT</name>
<comment type="caution">
    <text evidence="2">The sequence shown here is derived from an EMBL/GenBank/DDBJ whole genome shotgun (WGS) entry which is preliminary data.</text>
</comment>
<sequence>MKKYIGTKVVNATPAWRVDGKVYLKDDAVPKSMNREDGYKVVYEGGYESWSPKDVFEKAYREVGSVNFGGAIDLLKAGLAVRRKGWNGKGLFIVKQVPSHITGDIIPNMQSLPQSAKIILMNRENPHIDYTNQMLIINPDGRADSWVPSVSDVFAEDWEVVTE</sequence>
<evidence type="ECO:0000313" key="2">
    <source>
        <dbReference type="EMBL" id="RHG67098.1"/>
    </source>
</evidence>
<evidence type="ECO:0000259" key="1">
    <source>
        <dbReference type="Pfam" id="PF11195"/>
    </source>
</evidence>
<dbReference type="Proteomes" id="UP000286501">
    <property type="component" value="Unassembled WGS sequence"/>
</dbReference>
<evidence type="ECO:0000313" key="3">
    <source>
        <dbReference type="Proteomes" id="UP000286501"/>
    </source>
</evidence>
<dbReference type="AlphaFoldDB" id="A0A3R6GAT0"/>
<organism evidence="2 3">
    <name type="scientific">Segatella copri</name>
    <dbReference type="NCBI Taxonomy" id="165179"/>
    <lineage>
        <taxon>Bacteria</taxon>
        <taxon>Pseudomonadati</taxon>
        <taxon>Bacteroidota</taxon>
        <taxon>Bacteroidia</taxon>
        <taxon>Bacteroidales</taxon>
        <taxon>Prevotellaceae</taxon>
        <taxon>Segatella</taxon>
    </lineage>
</organism>
<accession>A0A3R6GAT0</accession>
<feature type="domain" description="Thoeris anti-defense 2-like" evidence="1">
    <location>
        <begin position="67"/>
        <end position="161"/>
    </location>
</feature>
<reference evidence="2 3" key="1">
    <citation type="submission" date="2018-08" db="EMBL/GenBank/DDBJ databases">
        <title>A genome reference for cultivated species of the human gut microbiota.</title>
        <authorList>
            <person name="Zou Y."/>
            <person name="Xue W."/>
            <person name="Luo G."/>
        </authorList>
    </citation>
    <scope>NUCLEOTIDE SEQUENCE [LARGE SCALE GENOMIC DNA]</scope>
    <source>
        <strain evidence="2 3">AM22-1</strain>
    </source>
</reference>
<dbReference type="RefSeq" id="WP_118200564.1">
    <property type="nucleotide sequence ID" value="NZ_QRIE01000005.1"/>
</dbReference>
<gene>
    <name evidence="2" type="ORF">DW250_05435</name>
</gene>
<proteinExistence type="predicted"/>
<dbReference type="EMBL" id="QRIN01000016">
    <property type="protein sequence ID" value="RHG67098.1"/>
    <property type="molecule type" value="Genomic_DNA"/>
</dbReference>
<protein>
    <submittedName>
        <fullName evidence="2">DUF2829 domain-containing protein</fullName>
    </submittedName>
</protein>
<dbReference type="Pfam" id="PF11195">
    <property type="entry name" value="Tad2-like"/>
    <property type="match status" value="1"/>
</dbReference>